<dbReference type="EMBL" id="HACA01021640">
    <property type="protein sequence ID" value="CDW39001.1"/>
    <property type="molecule type" value="Transcribed_RNA"/>
</dbReference>
<protein>
    <submittedName>
        <fullName evidence="1">Uncharacterized protein</fullName>
    </submittedName>
</protein>
<feature type="non-terminal residue" evidence="1">
    <location>
        <position position="1"/>
    </location>
</feature>
<evidence type="ECO:0000313" key="1">
    <source>
        <dbReference type="EMBL" id="CDW39001.1"/>
    </source>
</evidence>
<name>A0A0K2UMP3_LEPSM</name>
<reference evidence="1" key="1">
    <citation type="submission" date="2014-05" db="EMBL/GenBank/DDBJ databases">
        <authorList>
            <person name="Chronopoulou M."/>
        </authorList>
    </citation>
    <scope>NUCLEOTIDE SEQUENCE</scope>
    <source>
        <tissue evidence="1">Whole organism</tissue>
    </source>
</reference>
<accession>A0A0K2UMP3</accession>
<dbReference type="AlphaFoldDB" id="A0A0K2UMP3"/>
<proteinExistence type="predicted"/>
<sequence length="84" mass="9386">GTLSLGLNQLTLFDSGSDGFADEWSSFHHIYLKVSRDIFFDGHEGRTLAICQRLDGSHDHHGGCGRLGSILGFRGGFFRSCRWR</sequence>
<organism evidence="1">
    <name type="scientific">Lepeophtheirus salmonis</name>
    <name type="common">Salmon louse</name>
    <name type="synonym">Caligus salmonis</name>
    <dbReference type="NCBI Taxonomy" id="72036"/>
    <lineage>
        <taxon>Eukaryota</taxon>
        <taxon>Metazoa</taxon>
        <taxon>Ecdysozoa</taxon>
        <taxon>Arthropoda</taxon>
        <taxon>Crustacea</taxon>
        <taxon>Multicrustacea</taxon>
        <taxon>Hexanauplia</taxon>
        <taxon>Copepoda</taxon>
        <taxon>Siphonostomatoida</taxon>
        <taxon>Caligidae</taxon>
        <taxon>Lepeophtheirus</taxon>
    </lineage>
</organism>